<proteinExistence type="predicted"/>
<evidence type="ECO:0000313" key="3">
    <source>
        <dbReference type="Proteomes" id="UP000680839"/>
    </source>
</evidence>
<evidence type="ECO:0000256" key="1">
    <source>
        <dbReference type="SAM" id="SignalP"/>
    </source>
</evidence>
<sequence>MNRHWCRLTLALLFGLPLTFNASAESAAQAAREWGLIGSWALDCSVPPGQGQGTLLVYEVKPDGHLVHKRDFGDAKDENKVLSAMVSDNGMLHLRVSFSKLKVTREFGVMKQPDGTIRAMYNRNAKEEYTIKDGNFTANGNPSPAQHKCK</sequence>
<gene>
    <name evidence="2" type="ORF">KMZ29_20180</name>
</gene>
<dbReference type="RefSeq" id="WP_215620870.1">
    <property type="nucleotide sequence ID" value="NZ_CP076134.1"/>
</dbReference>
<name>A0A975NCM2_9BRAD</name>
<protein>
    <submittedName>
        <fullName evidence="2">Uncharacterized protein</fullName>
    </submittedName>
</protein>
<keyword evidence="1" id="KW-0732">Signal</keyword>
<organism evidence="2 3">
    <name type="scientific">Bradyrhizobium sediminis</name>
    <dbReference type="NCBI Taxonomy" id="2840469"/>
    <lineage>
        <taxon>Bacteria</taxon>
        <taxon>Pseudomonadati</taxon>
        <taxon>Pseudomonadota</taxon>
        <taxon>Alphaproteobacteria</taxon>
        <taxon>Hyphomicrobiales</taxon>
        <taxon>Nitrobacteraceae</taxon>
        <taxon>Bradyrhizobium</taxon>
    </lineage>
</organism>
<evidence type="ECO:0000313" key="2">
    <source>
        <dbReference type="EMBL" id="QWG12024.1"/>
    </source>
</evidence>
<feature type="chain" id="PRO_5037011103" evidence="1">
    <location>
        <begin position="25"/>
        <end position="150"/>
    </location>
</feature>
<feature type="signal peptide" evidence="1">
    <location>
        <begin position="1"/>
        <end position="24"/>
    </location>
</feature>
<dbReference type="EMBL" id="CP076134">
    <property type="protein sequence ID" value="QWG12024.1"/>
    <property type="molecule type" value="Genomic_DNA"/>
</dbReference>
<dbReference type="Proteomes" id="UP000680839">
    <property type="component" value="Chromosome"/>
</dbReference>
<reference evidence="2" key="1">
    <citation type="submission" date="2021-06" db="EMBL/GenBank/DDBJ databases">
        <title>Bradyrhizobium sp. S2-20-1 Genome sequencing.</title>
        <authorList>
            <person name="Jin L."/>
        </authorList>
    </citation>
    <scope>NUCLEOTIDE SEQUENCE</scope>
    <source>
        <strain evidence="2">S2-20-1</strain>
    </source>
</reference>
<accession>A0A975NCM2</accession>
<dbReference type="AlphaFoldDB" id="A0A975NCM2"/>